<proteinExistence type="predicted"/>
<accession>A0A0A8Y3M2</accession>
<evidence type="ECO:0000313" key="1">
    <source>
        <dbReference type="EMBL" id="JAD20906.1"/>
    </source>
</evidence>
<dbReference type="EMBL" id="GBRH01276989">
    <property type="protein sequence ID" value="JAD20906.1"/>
    <property type="molecule type" value="Transcribed_RNA"/>
</dbReference>
<sequence>MATAKQFKAKRRSP</sequence>
<organism evidence="1">
    <name type="scientific">Arundo donax</name>
    <name type="common">Giant reed</name>
    <name type="synonym">Donax arundinaceus</name>
    <dbReference type="NCBI Taxonomy" id="35708"/>
    <lineage>
        <taxon>Eukaryota</taxon>
        <taxon>Viridiplantae</taxon>
        <taxon>Streptophyta</taxon>
        <taxon>Embryophyta</taxon>
        <taxon>Tracheophyta</taxon>
        <taxon>Spermatophyta</taxon>
        <taxon>Magnoliopsida</taxon>
        <taxon>Liliopsida</taxon>
        <taxon>Poales</taxon>
        <taxon>Poaceae</taxon>
        <taxon>PACMAD clade</taxon>
        <taxon>Arundinoideae</taxon>
        <taxon>Arundineae</taxon>
        <taxon>Arundo</taxon>
    </lineage>
</organism>
<protein>
    <submittedName>
        <fullName evidence="1">Uncharacterized protein</fullName>
    </submittedName>
</protein>
<reference evidence="1" key="1">
    <citation type="submission" date="2014-09" db="EMBL/GenBank/DDBJ databases">
        <authorList>
            <person name="Magalhaes I.L.F."/>
            <person name="Oliveira U."/>
            <person name="Santos F.R."/>
            <person name="Vidigal T.H.D.A."/>
            <person name="Brescovit A.D."/>
            <person name="Santos A.J."/>
        </authorList>
    </citation>
    <scope>NUCLEOTIDE SEQUENCE</scope>
    <source>
        <tissue evidence="1">Shoot tissue taken approximately 20 cm above the soil surface</tissue>
    </source>
</reference>
<name>A0A0A8Y3M2_ARUDO</name>
<reference evidence="1" key="2">
    <citation type="journal article" date="2015" name="Data Brief">
        <title>Shoot transcriptome of the giant reed, Arundo donax.</title>
        <authorList>
            <person name="Barrero R.A."/>
            <person name="Guerrero F.D."/>
            <person name="Moolhuijzen P."/>
            <person name="Goolsby J.A."/>
            <person name="Tidwell J."/>
            <person name="Bellgard S.E."/>
            <person name="Bellgard M.I."/>
        </authorList>
    </citation>
    <scope>NUCLEOTIDE SEQUENCE</scope>
    <source>
        <tissue evidence="1">Shoot tissue taken approximately 20 cm above the soil surface</tissue>
    </source>
</reference>